<dbReference type="PROSITE" id="PS50076">
    <property type="entry name" value="DNAJ_2"/>
    <property type="match status" value="1"/>
</dbReference>
<evidence type="ECO:0000256" key="1">
    <source>
        <dbReference type="SAM" id="MobiDB-lite"/>
    </source>
</evidence>
<dbReference type="Pfam" id="PF00226">
    <property type="entry name" value="DnaJ"/>
    <property type="match status" value="1"/>
</dbReference>
<accession>D7FS86</accession>
<feature type="region of interest" description="Disordered" evidence="1">
    <location>
        <begin position="314"/>
        <end position="339"/>
    </location>
</feature>
<keyword evidence="4" id="KW-1185">Reference proteome</keyword>
<sequence length="361" mass="39151">MEKQQRNAAAPPTRTPARRATAPEQWLALDRGGQRHINEAAAELAAEEGLEVSRAGCCAWPETSTRQVLEIPETADQSEIKRAYRRKALKTHPDVNTAPTAKEDLAEVVNAYEVLSDEKKRASYNTRRKFANPFRRGGGGGAGAAGSGGGGGAAAWGSSTYNAAREEAARRWREQNPTPDEIGDSFGDIFRDLVGGIASVGGGGGVLNDVVDFLENQVDGFSSDTSLEFEDLMASRNLQEMKEELENTRFLLEQLKMKSRKLGIDKLAAEKEVVAMKAGGGSRRFTDIDELDRQMSAIEKAAGIKARYDELQGHVKASREQGEKSPGKSAGTNRRRNNKTSLTAFARIKAIPLGYSVGRLP</sequence>
<dbReference type="PRINTS" id="PR00625">
    <property type="entry name" value="JDOMAIN"/>
</dbReference>
<dbReference type="STRING" id="2880.D7FS86"/>
<dbReference type="eggNOG" id="KOG0714">
    <property type="taxonomic scope" value="Eukaryota"/>
</dbReference>
<protein>
    <submittedName>
        <fullName evidence="3">Heat shock protein 40 like protein/ DnaJ domain containing protein</fullName>
    </submittedName>
</protein>
<dbReference type="PANTHER" id="PTHR43096:SF58">
    <property type="entry name" value="CHAPERONE DNAJ-DOMAIN SUPERFAMILY PROTEIN"/>
    <property type="match status" value="1"/>
</dbReference>
<keyword evidence="3" id="KW-0346">Stress response</keyword>
<organism evidence="3 4">
    <name type="scientific">Ectocarpus siliculosus</name>
    <name type="common">Brown alga</name>
    <name type="synonym">Conferva siliculosa</name>
    <dbReference type="NCBI Taxonomy" id="2880"/>
    <lineage>
        <taxon>Eukaryota</taxon>
        <taxon>Sar</taxon>
        <taxon>Stramenopiles</taxon>
        <taxon>Ochrophyta</taxon>
        <taxon>PX clade</taxon>
        <taxon>Phaeophyceae</taxon>
        <taxon>Ectocarpales</taxon>
        <taxon>Ectocarpaceae</taxon>
        <taxon>Ectocarpus</taxon>
    </lineage>
</organism>
<evidence type="ECO:0000313" key="4">
    <source>
        <dbReference type="Proteomes" id="UP000002630"/>
    </source>
</evidence>
<dbReference type="EMBL" id="FN648408">
    <property type="protein sequence ID" value="CBJ31027.1"/>
    <property type="molecule type" value="Genomic_DNA"/>
</dbReference>
<dbReference type="GO" id="GO:0005737">
    <property type="term" value="C:cytoplasm"/>
    <property type="evidence" value="ECO:0007669"/>
    <property type="project" value="TreeGrafter"/>
</dbReference>
<dbReference type="SUPFAM" id="SSF46565">
    <property type="entry name" value="Chaperone J-domain"/>
    <property type="match status" value="1"/>
</dbReference>
<reference evidence="3 4" key="1">
    <citation type="journal article" date="2010" name="Nature">
        <title>The Ectocarpus genome and the independent evolution of multicellularity in brown algae.</title>
        <authorList>
            <person name="Cock J.M."/>
            <person name="Sterck L."/>
            <person name="Rouze P."/>
            <person name="Scornet D."/>
            <person name="Allen A.E."/>
            <person name="Amoutzias G."/>
            <person name="Anthouard V."/>
            <person name="Artiguenave F."/>
            <person name="Aury J.M."/>
            <person name="Badger J.H."/>
            <person name="Beszteri B."/>
            <person name="Billiau K."/>
            <person name="Bonnet E."/>
            <person name="Bothwell J.H."/>
            <person name="Bowler C."/>
            <person name="Boyen C."/>
            <person name="Brownlee C."/>
            <person name="Carrano C.J."/>
            <person name="Charrier B."/>
            <person name="Cho G.Y."/>
            <person name="Coelho S.M."/>
            <person name="Collen J."/>
            <person name="Corre E."/>
            <person name="Da Silva C."/>
            <person name="Delage L."/>
            <person name="Delaroque N."/>
            <person name="Dittami S.M."/>
            <person name="Doulbeau S."/>
            <person name="Elias M."/>
            <person name="Farnham G."/>
            <person name="Gachon C.M."/>
            <person name="Gschloessl B."/>
            <person name="Heesch S."/>
            <person name="Jabbari K."/>
            <person name="Jubin C."/>
            <person name="Kawai H."/>
            <person name="Kimura K."/>
            <person name="Kloareg B."/>
            <person name="Kupper F.C."/>
            <person name="Lang D."/>
            <person name="Le Bail A."/>
            <person name="Leblanc C."/>
            <person name="Lerouge P."/>
            <person name="Lohr M."/>
            <person name="Lopez P.J."/>
            <person name="Martens C."/>
            <person name="Maumus F."/>
            <person name="Michel G."/>
            <person name="Miranda-Saavedra D."/>
            <person name="Morales J."/>
            <person name="Moreau H."/>
            <person name="Motomura T."/>
            <person name="Nagasato C."/>
            <person name="Napoli C.A."/>
            <person name="Nelson D.R."/>
            <person name="Nyvall-Collen P."/>
            <person name="Peters A.F."/>
            <person name="Pommier C."/>
            <person name="Potin P."/>
            <person name="Poulain J."/>
            <person name="Quesneville H."/>
            <person name="Read B."/>
            <person name="Rensing S.A."/>
            <person name="Ritter A."/>
            <person name="Rousvoal S."/>
            <person name="Samanta M."/>
            <person name="Samson G."/>
            <person name="Schroeder D.C."/>
            <person name="Segurens B."/>
            <person name="Strittmatter M."/>
            <person name="Tonon T."/>
            <person name="Tregear J.W."/>
            <person name="Valentin K."/>
            <person name="von Dassow P."/>
            <person name="Yamagishi T."/>
            <person name="Van de Peer Y."/>
            <person name="Wincker P."/>
        </authorList>
    </citation>
    <scope>NUCLEOTIDE SEQUENCE [LARGE SCALE GENOMIC DNA]</scope>
    <source>
        <strain evidence="4">Ec32 / CCAP1310/4</strain>
    </source>
</reference>
<feature type="domain" description="J" evidence="2">
    <location>
        <begin position="64"/>
        <end position="128"/>
    </location>
</feature>
<dbReference type="SMART" id="SM00271">
    <property type="entry name" value="DnaJ"/>
    <property type="match status" value="1"/>
</dbReference>
<dbReference type="PANTHER" id="PTHR43096">
    <property type="entry name" value="DNAJ HOMOLOG 1, MITOCHONDRIAL-RELATED"/>
    <property type="match status" value="1"/>
</dbReference>
<evidence type="ECO:0000313" key="3">
    <source>
        <dbReference type="EMBL" id="CBJ31027.1"/>
    </source>
</evidence>
<dbReference type="OMA" id="LEFEDLM"/>
<feature type="compositionally biased region" description="Basic and acidic residues" evidence="1">
    <location>
        <begin position="314"/>
        <end position="326"/>
    </location>
</feature>
<dbReference type="Proteomes" id="UP000002630">
    <property type="component" value="Linkage Group LG03"/>
</dbReference>
<feature type="region of interest" description="Disordered" evidence="1">
    <location>
        <begin position="1"/>
        <end position="22"/>
    </location>
</feature>
<dbReference type="CDD" id="cd06257">
    <property type="entry name" value="DnaJ"/>
    <property type="match status" value="1"/>
</dbReference>
<dbReference type="EMBL" id="FN649728">
    <property type="protein sequence ID" value="CBJ31027.1"/>
    <property type="molecule type" value="Genomic_DNA"/>
</dbReference>
<proteinExistence type="predicted"/>
<dbReference type="GO" id="GO:0042026">
    <property type="term" value="P:protein refolding"/>
    <property type="evidence" value="ECO:0007669"/>
    <property type="project" value="TreeGrafter"/>
</dbReference>
<evidence type="ECO:0000259" key="2">
    <source>
        <dbReference type="PROSITE" id="PS50076"/>
    </source>
</evidence>
<feature type="compositionally biased region" description="Gly residues" evidence="1">
    <location>
        <begin position="136"/>
        <end position="154"/>
    </location>
</feature>
<feature type="region of interest" description="Disordered" evidence="1">
    <location>
        <begin position="134"/>
        <end position="157"/>
    </location>
</feature>
<dbReference type="OrthoDB" id="10250354at2759"/>
<dbReference type="InterPro" id="IPR036869">
    <property type="entry name" value="J_dom_sf"/>
</dbReference>
<dbReference type="InterPro" id="IPR001623">
    <property type="entry name" value="DnaJ_domain"/>
</dbReference>
<gene>
    <name evidence="3" type="ORF">Esi_0229_0006</name>
</gene>
<name>D7FS86_ECTSI</name>
<dbReference type="InParanoid" id="D7FS86"/>
<dbReference type="GO" id="GO:0051082">
    <property type="term" value="F:unfolded protein binding"/>
    <property type="evidence" value="ECO:0007669"/>
    <property type="project" value="TreeGrafter"/>
</dbReference>
<dbReference type="Gene3D" id="1.10.287.110">
    <property type="entry name" value="DnaJ domain"/>
    <property type="match status" value="1"/>
</dbReference>
<dbReference type="AlphaFoldDB" id="D7FS86"/>